<sequence length="286" mass="30115">MIHALSHAFWDTLQTLPILLAVYLLLEFLESRRITERLAGTVEKIGPAAGALVGCIPQCGFAAAASSLYSQKFLSAGTLIAVFLSTSDEALPILLASPDGWDKVIPLLAAKLILAIGAGYLFQWTLFRKETSVPGEASIQETIDHDCCGHHSHTPGKWAVLWQAVRRTLHIGVFLLITSAVVELAVHGLGEDLLNKLLLNGSVFQPLLTALMGLIPGCAVSVILTQLFLAGNLSFGAAVAGLATGAGFGYLVLVKECRDWKAIGKIAGCTYLAAAAAGMALQLIAG</sequence>
<dbReference type="AlphaFoldDB" id="A0A9D1K012"/>
<evidence type="ECO:0000256" key="1">
    <source>
        <dbReference type="SAM" id="Phobius"/>
    </source>
</evidence>
<protein>
    <submittedName>
        <fullName evidence="2">Arsenic efflux protein</fullName>
    </submittedName>
</protein>
<feature type="transmembrane region" description="Helical" evidence="1">
    <location>
        <begin position="235"/>
        <end position="254"/>
    </location>
</feature>
<name>A0A9D1K012_9FIRM</name>
<feature type="transmembrane region" description="Helical" evidence="1">
    <location>
        <begin position="104"/>
        <end position="122"/>
    </location>
</feature>
<evidence type="ECO:0000313" key="2">
    <source>
        <dbReference type="EMBL" id="HIS75548.1"/>
    </source>
</evidence>
<dbReference type="InterPro" id="IPR021552">
    <property type="entry name" value="ArsP_2"/>
</dbReference>
<feature type="transmembrane region" description="Helical" evidence="1">
    <location>
        <begin position="207"/>
        <end position="229"/>
    </location>
</feature>
<dbReference type="EMBL" id="DVJP01000018">
    <property type="protein sequence ID" value="HIS75548.1"/>
    <property type="molecule type" value="Genomic_DNA"/>
</dbReference>
<accession>A0A9D1K012</accession>
<dbReference type="NCBIfam" id="NF037962">
    <property type="entry name" value="arsenic_eff"/>
    <property type="match status" value="1"/>
</dbReference>
<feature type="transmembrane region" description="Helical" evidence="1">
    <location>
        <begin position="266"/>
        <end position="285"/>
    </location>
</feature>
<evidence type="ECO:0000313" key="3">
    <source>
        <dbReference type="Proteomes" id="UP000824002"/>
    </source>
</evidence>
<feature type="transmembrane region" description="Helical" evidence="1">
    <location>
        <begin position="168"/>
        <end position="186"/>
    </location>
</feature>
<proteinExistence type="predicted"/>
<keyword evidence="1" id="KW-1133">Transmembrane helix</keyword>
<dbReference type="Pfam" id="PF11449">
    <property type="entry name" value="ArsP_2"/>
    <property type="match status" value="2"/>
</dbReference>
<reference evidence="2" key="2">
    <citation type="journal article" date="2021" name="PeerJ">
        <title>Extensive microbial diversity within the chicken gut microbiome revealed by metagenomics and culture.</title>
        <authorList>
            <person name="Gilroy R."/>
            <person name="Ravi A."/>
            <person name="Getino M."/>
            <person name="Pursley I."/>
            <person name="Horton D.L."/>
            <person name="Alikhan N.F."/>
            <person name="Baker D."/>
            <person name="Gharbi K."/>
            <person name="Hall N."/>
            <person name="Watson M."/>
            <person name="Adriaenssens E.M."/>
            <person name="Foster-Nyarko E."/>
            <person name="Jarju S."/>
            <person name="Secka A."/>
            <person name="Antonio M."/>
            <person name="Oren A."/>
            <person name="Chaudhuri R.R."/>
            <person name="La Ragione R."/>
            <person name="Hildebrand F."/>
            <person name="Pallen M.J."/>
        </authorList>
    </citation>
    <scope>NUCLEOTIDE SEQUENCE</scope>
    <source>
        <strain evidence="2">CHK199-13235</strain>
    </source>
</reference>
<organism evidence="2 3">
    <name type="scientific">Candidatus Merdivicinus excrementipullorum</name>
    <dbReference type="NCBI Taxonomy" id="2840867"/>
    <lineage>
        <taxon>Bacteria</taxon>
        <taxon>Bacillati</taxon>
        <taxon>Bacillota</taxon>
        <taxon>Clostridia</taxon>
        <taxon>Eubacteriales</taxon>
        <taxon>Oscillospiraceae</taxon>
        <taxon>Oscillospiraceae incertae sedis</taxon>
        <taxon>Candidatus Merdivicinus</taxon>
    </lineage>
</organism>
<reference evidence="2" key="1">
    <citation type="submission" date="2020-10" db="EMBL/GenBank/DDBJ databases">
        <authorList>
            <person name="Gilroy R."/>
        </authorList>
    </citation>
    <scope>NUCLEOTIDE SEQUENCE</scope>
    <source>
        <strain evidence="2">CHK199-13235</strain>
    </source>
</reference>
<dbReference type="Proteomes" id="UP000824002">
    <property type="component" value="Unassembled WGS sequence"/>
</dbReference>
<keyword evidence="1" id="KW-0472">Membrane</keyword>
<feature type="transmembrane region" description="Helical" evidence="1">
    <location>
        <begin position="12"/>
        <end position="29"/>
    </location>
</feature>
<gene>
    <name evidence="2" type="ORF">IAB51_01940</name>
</gene>
<keyword evidence="1" id="KW-0812">Transmembrane</keyword>
<comment type="caution">
    <text evidence="2">The sequence shown here is derived from an EMBL/GenBank/DDBJ whole genome shotgun (WGS) entry which is preliminary data.</text>
</comment>